<dbReference type="InterPro" id="IPR045055">
    <property type="entry name" value="DNA2/NAM7-like"/>
</dbReference>
<dbReference type="GO" id="GO:0035194">
    <property type="term" value="P:regulatory ncRNA-mediated post-transcriptional gene silencing"/>
    <property type="evidence" value="ECO:0007669"/>
    <property type="project" value="TreeGrafter"/>
</dbReference>
<dbReference type="Proteomes" id="UP000290572">
    <property type="component" value="Unassembled WGS sequence"/>
</dbReference>
<keyword evidence="2" id="KW-0547">Nucleotide-binding</keyword>
<evidence type="ECO:0000313" key="2">
    <source>
        <dbReference type="EMBL" id="RXN18451.1"/>
    </source>
</evidence>
<dbReference type="EMBL" id="QBIY01012720">
    <property type="protein sequence ID" value="RXN18451.1"/>
    <property type="molecule type" value="Genomic_DNA"/>
</dbReference>
<dbReference type="PANTHER" id="PTHR10887:SF322">
    <property type="entry name" value="HELICASE MOV-10"/>
    <property type="match status" value="1"/>
</dbReference>
<protein>
    <submittedName>
        <fullName evidence="2">Helicase mov-10</fullName>
    </submittedName>
</protein>
<dbReference type="PANTHER" id="PTHR10887">
    <property type="entry name" value="DNA2/NAM7 HELICASE FAMILY"/>
    <property type="match status" value="1"/>
</dbReference>
<feature type="domain" description="Helicase MOV-10 Ig-like" evidence="1">
    <location>
        <begin position="37"/>
        <end position="118"/>
    </location>
</feature>
<keyword evidence="3" id="KW-1185">Reference proteome</keyword>
<dbReference type="STRING" id="84645.A0A498MBY8"/>
<keyword evidence="2" id="KW-0067">ATP-binding</keyword>
<comment type="caution">
    <text evidence="2">The sequence shown here is derived from an EMBL/GenBank/DDBJ whole genome shotgun (WGS) entry which is preliminary data.</text>
</comment>
<dbReference type="InterPro" id="IPR049077">
    <property type="entry name" value="MOV-10_Ig-like"/>
</dbReference>
<dbReference type="GO" id="GO:0043186">
    <property type="term" value="C:P granule"/>
    <property type="evidence" value="ECO:0007669"/>
    <property type="project" value="TreeGrafter"/>
</dbReference>
<proteinExistence type="predicted"/>
<dbReference type="InterPro" id="IPR027417">
    <property type="entry name" value="P-loop_NTPase"/>
</dbReference>
<organism evidence="2 3">
    <name type="scientific">Labeo rohita</name>
    <name type="common">Indian major carp</name>
    <name type="synonym">Cyprinus rohita</name>
    <dbReference type="NCBI Taxonomy" id="84645"/>
    <lineage>
        <taxon>Eukaryota</taxon>
        <taxon>Metazoa</taxon>
        <taxon>Chordata</taxon>
        <taxon>Craniata</taxon>
        <taxon>Vertebrata</taxon>
        <taxon>Euteleostomi</taxon>
        <taxon>Actinopterygii</taxon>
        <taxon>Neopterygii</taxon>
        <taxon>Teleostei</taxon>
        <taxon>Ostariophysi</taxon>
        <taxon>Cypriniformes</taxon>
        <taxon>Cyprinidae</taxon>
        <taxon>Labeoninae</taxon>
        <taxon>Labeonini</taxon>
        <taxon>Labeo</taxon>
    </lineage>
</organism>
<dbReference type="Pfam" id="PF21633">
    <property type="entry name" value="MOV-10_Ig-like"/>
    <property type="match status" value="1"/>
</dbReference>
<accession>A0A498MBY8</accession>
<gene>
    <name evidence="2" type="ORF">ROHU_026297</name>
</gene>
<keyword evidence="2" id="KW-0378">Hydrolase</keyword>
<sequence length="341" mass="38504">MSATSAQEVSVPDPEGGVRGRRRLAKDILQRLNSTDRSFFIAYKHGVRVSSELYTEFGKIHMCVDQAEVYELKLFVENTGQDAVYFTYYAALHWLHCFTLEDSRKVTCNNPLRLEPLEYRTKLAALLGPTEPFKPLRLNVLEPEICKLDEGIPPEGFLEHIHVDKMKFRVEFTVNHLPLRLQHRAVHMAVQHKLRDVLFPVASRDVTPSSPPALRLFNQQLERNPEQYSAVCHIVAGTSKPAPYLVFGPPGTGKTVTIVEAIKQNISNLEGEMIVFPCKEDLMSYKILVSTLVTAGRFIDFCFDQGGYTGLPFTSVEGIDEVEKRLLALNIQEKKSGAKKD</sequence>
<dbReference type="GO" id="GO:0005829">
    <property type="term" value="C:cytosol"/>
    <property type="evidence" value="ECO:0007669"/>
    <property type="project" value="TreeGrafter"/>
</dbReference>
<dbReference type="Gene3D" id="3.40.50.300">
    <property type="entry name" value="P-loop containing nucleotide triphosphate hydrolases"/>
    <property type="match status" value="1"/>
</dbReference>
<dbReference type="AlphaFoldDB" id="A0A498MBY8"/>
<reference evidence="2 3" key="1">
    <citation type="submission" date="2018-03" db="EMBL/GenBank/DDBJ databases">
        <title>Draft genome sequence of Rohu Carp (Labeo rohita).</title>
        <authorList>
            <person name="Das P."/>
            <person name="Kushwaha B."/>
            <person name="Joshi C.G."/>
            <person name="Kumar D."/>
            <person name="Nagpure N.S."/>
            <person name="Sahoo L."/>
            <person name="Das S.P."/>
            <person name="Bit A."/>
            <person name="Patnaik S."/>
            <person name="Meher P.K."/>
            <person name="Jayasankar P."/>
            <person name="Koringa P.G."/>
            <person name="Patel N.V."/>
            <person name="Hinsu A.T."/>
            <person name="Kumar R."/>
            <person name="Pandey M."/>
            <person name="Agarwal S."/>
            <person name="Srivastava S."/>
            <person name="Singh M."/>
            <person name="Iquebal M.A."/>
            <person name="Jaiswal S."/>
            <person name="Angadi U.B."/>
            <person name="Kumar N."/>
            <person name="Raza M."/>
            <person name="Shah T.M."/>
            <person name="Rai A."/>
            <person name="Jena J.K."/>
        </authorList>
    </citation>
    <scope>NUCLEOTIDE SEQUENCE [LARGE SCALE GENOMIC DNA]</scope>
    <source>
        <strain evidence="2">DASCIFA01</strain>
        <tissue evidence="2">Testis</tissue>
    </source>
</reference>
<dbReference type="GO" id="GO:0004386">
    <property type="term" value="F:helicase activity"/>
    <property type="evidence" value="ECO:0007669"/>
    <property type="project" value="UniProtKB-KW"/>
</dbReference>
<evidence type="ECO:0000259" key="1">
    <source>
        <dbReference type="Pfam" id="PF21633"/>
    </source>
</evidence>
<name>A0A498MBY8_LABRO</name>
<dbReference type="SUPFAM" id="SSF52540">
    <property type="entry name" value="P-loop containing nucleoside triphosphate hydrolases"/>
    <property type="match status" value="1"/>
</dbReference>
<evidence type="ECO:0000313" key="3">
    <source>
        <dbReference type="Proteomes" id="UP000290572"/>
    </source>
</evidence>
<keyword evidence="2" id="KW-0347">Helicase</keyword>